<protein>
    <submittedName>
        <fullName evidence="1">Uncharacterized protein</fullName>
    </submittedName>
</protein>
<keyword evidence="2" id="KW-1185">Reference proteome</keyword>
<gene>
    <name evidence="1" type="ORF">F4821DRAFT_233757</name>
</gene>
<proteinExistence type="predicted"/>
<dbReference type="Proteomes" id="UP001497680">
    <property type="component" value="Unassembled WGS sequence"/>
</dbReference>
<reference evidence="1 2" key="1">
    <citation type="journal article" date="2022" name="New Phytol.">
        <title>Ecological generalism drives hyperdiversity of secondary metabolite gene clusters in xylarialean endophytes.</title>
        <authorList>
            <person name="Franco M.E.E."/>
            <person name="Wisecaver J.H."/>
            <person name="Arnold A.E."/>
            <person name="Ju Y.M."/>
            <person name="Slot J.C."/>
            <person name="Ahrendt S."/>
            <person name="Moore L.P."/>
            <person name="Eastman K.E."/>
            <person name="Scott K."/>
            <person name="Konkel Z."/>
            <person name="Mondo S.J."/>
            <person name="Kuo A."/>
            <person name="Hayes R.D."/>
            <person name="Haridas S."/>
            <person name="Andreopoulos B."/>
            <person name="Riley R."/>
            <person name="LaButti K."/>
            <person name="Pangilinan J."/>
            <person name="Lipzen A."/>
            <person name="Amirebrahimi M."/>
            <person name="Yan J."/>
            <person name="Adam C."/>
            <person name="Keymanesh K."/>
            <person name="Ng V."/>
            <person name="Louie K."/>
            <person name="Northen T."/>
            <person name="Drula E."/>
            <person name="Henrissat B."/>
            <person name="Hsieh H.M."/>
            <person name="Youens-Clark K."/>
            <person name="Lutzoni F."/>
            <person name="Miadlikowska J."/>
            <person name="Eastwood D.C."/>
            <person name="Hamelin R.C."/>
            <person name="Grigoriev I.V."/>
            <person name="U'Ren J.M."/>
        </authorList>
    </citation>
    <scope>NUCLEOTIDE SEQUENCE [LARGE SCALE GENOMIC DNA]</scope>
    <source>
        <strain evidence="1 2">ER1909</strain>
    </source>
</reference>
<comment type="caution">
    <text evidence="1">The sequence shown here is derived from an EMBL/GenBank/DDBJ whole genome shotgun (WGS) entry which is preliminary data.</text>
</comment>
<evidence type="ECO:0000313" key="2">
    <source>
        <dbReference type="Proteomes" id="UP001497680"/>
    </source>
</evidence>
<organism evidence="1 2">
    <name type="scientific">Hypoxylon rubiginosum</name>
    <dbReference type="NCBI Taxonomy" id="110542"/>
    <lineage>
        <taxon>Eukaryota</taxon>
        <taxon>Fungi</taxon>
        <taxon>Dikarya</taxon>
        <taxon>Ascomycota</taxon>
        <taxon>Pezizomycotina</taxon>
        <taxon>Sordariomycetes</taxon>
        <taxon>Xylariomycetidae</taxon>
        <taxon>Xylariales</taxon>
        <taxon>Hypoxylaceae</taxon>
        <taxon>Hypoxylon</taxon>
    </lineage>
</organism>
<sequence length="1191" mass="133592">MRRSSRPKPRSSSDSGPPHSSGFLSSPGWGAATRRSSKVLQERDVNIRSETQSMCSRRSTKSFMSGISIGSMKSAISRQSARSAKSNLTRTSRASYQSRASRLSIKSITTCRSSKSFRSLGSSGSSQGGRSQSSYGQSSQAIHDWDDGWKTSQYPKPKPVHKAKLCPCFYQVPAESIKPPFNAIFPESPADIARIETVVLAAENGNDHLIDFLMSSSLADPDPAPIKERIMAYSTPILASIGQKNIRVIEVLLKQKGFNPTRRFQGAAYYELAERRRGPVWQEEVHILKQAYDEYIASSNCRLNQDVQDGLISAVDDANAAADISVQHKARVNSGPCKPVQPVLSTYECEWCRRGFAQGNELKLHQILCSTRPCSSNKNVNHKFQARNPLHRAGGIDMHGPKRKGRVDEDENDDPSSPSTYTQKPGMAPPASRLRGLKLKFTLEDDALLVDLWENKNLTWAQIADFFPGRPQSALQVRYYTRLKQTYTQLPIRTVPRPILNAKFLTPPDYKHNPTSDMRDTGNSQAAVGIQGDLNAQITCFRCSSQHTLLWRCNPEGKPLCNRCWRYQPIYKIPRPLSQYANFTEEHNRDDNSPELTSTSAKLIDDNCLRNLLPFDGKQPMQVSINYEQSDPSEPNAMSELSSPNESMFSSPRRTSDIASAYTTPSRGESETSSSSMNEGSEDDLDEEECVYVRRAEKKRVILRDLMGVVYSSYNLLASSGAMSDGESKPSCGARGSPTTSQSSSDQPNKSCGPKGKRNLSKRDEDSDKEENGEGQQPKRVKSGIEIDGLDRERKFACPYFQRNHHRRLSNINLPRRACYGPGFHTVHRVKEHLYRAHRQPLVCPRCDTQTESEISLEVHMRQDPPCAKRPKQLREGINSTTEKLLRSRNRDFTKKSEAEKWRHVYTILFPADDLNDLPSPYHENHIEANFANDSPIDSTAKRYEEFIKRELFPRIYRVLETKIDEALDSAERGITETLKTQLQGILRDVQVELRDEFEAANEAQNELEDNRPIETTVGMPNPEPAIQDMWSLDSFPGPWSAFEMGERLDAPSSPVPPFPIELEGAGLNLDVINVLAGTSIGGLNQNLDMATSAIPFKVKATYDYMSNHTDDLQFRMGQIITVTCEEDVNWYGGQYVDDCGVVKAGMFPQNVVERYRPPTPPRPTRSPLVNTESGNIAPLLQPNNIFFPLP</sequence>
<name>A0ACC0D6Q3_9PEZI</name>
<accession>A0ACC0D6Q3</accession>
<dbReference type="EMBL" id="MU394301">
    <property type="protein sequence ID" value="KAI6088442.1"/>
    <property type="molecule type" value="Genomic_DNA"/>
</dbReference>
<evidence type="ECO:0000313" key="1">
    <source>
        <dbReference type="EMBL" id="KAI6088442.1"/>
    </source>
</evidence>